<feature type="binding site" evidence="10">
    <location>
        <begin position="368"/>
        <end position="370"/>
    </location>
    <ligand>
        <name>GTP</name>
        <dbReference type="ChEBI" id="CHEBI:37565"/>
    </ligand>
</feature>
<keyword evidence="7 10" id="KW-0658">Purine biosynthesis</keyword>
<keyword evidence="9 10" id="KW-0342">GTP-binding</keyword>
<evidence type="ECO:0000256" key="11">
    <source>
        <dbReference type="PROSITE-ProRule" id="PRU10134"/>
    </source>
</evidence>
<dbReference type="UniPathway" id="UPA00075">
    <property type="reaction ID" value="UER00335"/>
</dbReference>
<accession>S3C6W8</accession>
<comment type="subcellular location">
    <subcellularLocation>
        <location evidence="10">Cytoplasm</location>
    </subcellularLocation>
</comment>
<dbReference type="Gene3D" id="3.40.440.10">
    <property type="entry name" value="Adenylosuccinate Synthetase, subunit A, domain 1"/>
    <property type="match status" value="1"/>
</dbReference>
<evidence type="ECO:0000313" key="13">
    <source>
        <dbReference type="Proteomes" id="UP000016923"/>
    </source>
</evidence>
<dbReference type="GO" id="GO:0044208">
    <property type="term" value="P:'de novo' AMP biosynthetic process"/>
    <property type="evidence" value="ECO:0007669"/>
    <property type="project" value="UniProtKB-UniRule"/>
</dbReference>
<dbReference type="Pfam" id="PF00709">
    <property type="entry name" value="Adenylsucc_synt"/>
    <property type="match status" value="1"/>
</dbReference>
<dbReference type="SUPFAM" id="SSF52540">
    <property type="entry name" value="P-loop containing nucleoside triphosphate hydrolases"/>
    <property type="match status" value="1"/>
</dbReference>
<dbReference type="GO" id="GO:0005525">
    <property type="term" value="F:GTP binding"/>
    <property type="evidence" value="ECO:0007669"/>
    <property type="project" value="UniProtKB-UniRule"/>
</dbReference>
<dbReference type="InterPro" id="IPR033128">
    <property type="entry name" value="Adenylosuccin_syn_Lys_AS"/>
</dbReference>
<evidence type="ECO:0000256" key="8">
    <source>
        <dbReference type="ARBA" id="ARBA00022842"/>
    </source>
</evidence>
<dbReference type="GO" id="GO:0019002">
    <property type="term" value="F:GMP binding"/>
    <property type="evidence" value="ECO:0007669"/>
    <property type="project" value="EnsemblFungi"/>
</dbReference>
<evidence type="ECO:0000256" key="3">
    <source>
        <dbReference type="ARBA" id="ARBA00022490"/>
    </source>
</evidence>
<organism evidence="12 13">
    <name type="scientific">Ophiostoma piceae (strain UAMH 11346)</name>
    <name type="common">Sap stain fungus</name>
    <dbReference type="NCBI Taxonomy" id="1262450"/>
    <lineage>
        <taxon>Eukaryota</taxon>
        <taxon>Fungi</taxon>
        <taxon>Dikarya</taxon>
        <taxon>Ascomycota</taxon>
        <taxon>Pezizomycotina</taxon>
        <taxon>Sordariomycetes</taxon>
        <taxon>Sordariomycetidae</taxon>
        <taxon>Ophiostomatales</taxon>
        <taxon>Ophiostomataceae</taxon>
        <taxon>Ophiostoma</taxon>
    </lineage>
</organism>
<feature type="binding site" evidence="10">
    <location>
        <position position="95"/>
    </location>
    <ligand>
        <name>IMP</name>
        <dbReference type="ChEBI" id="CHEBI:58053"/>
        <note>ligand shared between dimeric partners</note>
    </ligand>
</feature>
<keyword evidence="4 10" id="KW-0436">Ligase</keyword>
<feature type="binding site" evidence="10">
    <location>
        <begin position="285"/>
        <end position="287"/>
    </location>
    <ligand>
        <name>GTP</name>
        <dbReference type="ChEBI" id="CHEBI:37565"/>
    </ligand>
</feature>
<comment type="similarity">
    <text evidence="10">Belongs to the adenylosuccinate synthetase family.</text>
</comment>
<dbReference type="Proteomes" id="UP000016923">
    <property type="component" value="Unassembled WGS sequence"/>
</dbReference>
<sequence>MPATRSTSGLISPTTDNLIGSGVVFNTEQFFKELGSLDAKGVPNVHARIHVSSRCHLNLTLHAAVDGLSEGKLGAEQIGTTKRGIGPSYSTKAARDGLRIADLLSPDTATFERKLRSMAEGYRQRYGELFDQSGYDVEAEIAKFNECREKVRPYVVDAVEYMSTAQAAKRSILVEGSQALMLDLDYGTYPYVTSSNTGLGGCIQGLTLSPYNLKEVIAVVKAYTTRVGGGPFPTEQLNDDGTKLQDIGGEIGVSTGRRRRCGWLDLVVLKYSMAVNHYTAINLTKLDVLDTFPTIRVATAYITPDGRKVTTFPADLGELEKYEVEYTDFEGWQTSTSGVREWDELPAAAQKYILFIEEFVGAKVKWIGTGQDREDMIVRS</sequence>
<dbReference type="FunFam" id="1.10.300.10:FF:000001">
    <property type="entry name" value="Adenylosuccinate synthetase"/>
    <property type="match status" value="1"/>
</dbReference>
<feature type="binding site" evidence="10">
    <location>
        <position position="178"/>
    </location>
    <ligand>
        <name>IMP</name>
        <dbReference type="ChEBI" id="CHEBI:58053"/>
    </ligand>
</feature>
<protein>
    <recommendedName>
        <fullName evidence="10">Adenylosuccinate synthetase</fullName>
        <shortName evidence="10">AMPSase</shortName>
        <shortName evidence="10">AdSS</shortName>
        <ecNumber evidence="10">6.3.4.4</ecNumber>
    </recommendedName>
    <alternativeName>
        <fullName evidence="10">IMP--aspartate ligase</fullName>
    </alternativeName>
</protein>
<comment type="function">
    <text evidence="10">Plays an important role in the de novo pathway and in the salvage pathway of purine nucleotide biosynthesis. Catalyzes the first commited step in the biosynthesis of AMP from IMP.</text>
</comment>
<dbReference type="InterPro" id="IPR001114">
    <property type="entry name" value="Adenylosuccinate_synthetase"/>
</dbReference>
<keyword evidence="6 10" id="KW-0547">Nucleotide-binding</keyword>
<dbReference type="GO" id="GO:0004019">
    <property type="term" value="F:adenylosuccinate synthase activity"/>
    <property type="evidence" value="ECO:0007669"/>
    <property type="project" value="UniProtKB-UniRule"/>
</dbReference>
<dbReference type="PANTHER" id="PTHR11846">
    <property type="entry name" value="ADENYLOSUCCINATE SYNTHETASE"/>
    <property type="match status" value="1"/>
</dbReference>
<dbReference type="NCBIfam" id="TIGR00184">
    <property type="entry name" value="purA"/>
    <property type="match status" value="1"/>
</dbReference>
<dbReference type="AlphaFoldDB" id="S3C6W8"/>
<comment type="pathway">
    <text evidence="10">Purine metabolism; AMP biosynthesis via de novo pathway; AMP from IMP: step 1/2.</text>
</comment>
<dbReference type="GO" id="GO:0071276">
    <property type="term" value="P:cellular response to cadmium ion"/>
    <property type="evidence" value="ECO:0007669"/>
    <property type="project" value="EnsemblFungi"/>
</dbReference>
<evidence type="ECO:0000256" key="2">
    <source>
        <dbReference type="ARBA" id="ARBA00011738"/>
    </source>
</evidence>
<dbReference type="Gene3D" id="3.90.170.10">
    <property type="entry name" value="Adenylosuccinate Synthetase, subunit A, domain 3"/>
    <property type="match status" value="1"/>
</dbReference>
<feature type="binding site" evidence="10">
    <location>
        <position position="257"/>
    </location>
    <ligand>
        <name>IMP</name>
        <dbReference type="ChEBI" id="CHEBI:58053"/>
    </ligand>
</feature>
<feature type="binding site" evidence="10">
    <location>
        <position position="259"/>
    </location>
    <ligand>
        <name>GTP</name>
        <dbReference type="ChEBI" id="CHEBI:37565"/>
    </ligand>
</feature>
<dbReference type="Gene3D" id="1.10.300.10">
    <property type="entry name" value="Adenylosuccinate Synthetase, subunit A, domain 2"/>
    <property type="match status" value="1"/>
</dbReference>
<evidence type="ECO:0000313" key="12">
    <source>
        <dbReference type="EMBL" id="EPE08552.1"/>
    </source>
</evidence>
<dbReference type="HOGENOM" id="CLU_029848_3_2_1"/>
<evidence type="ECO:0000256" key="1">
    <source>
        <dbReference type="ARBA" id="ARBA00003779"/>
    </source>
</evidence>
<feature type="binding site" evidence="10">
    <location>
        <position position="193"/>
    </location>
    <ligand>
        <name>IMP</name>
        <dbReference type="ChEBI" id="CHEBI:58053"/>
    </ligand>
</feature>
<proteinExistence type="inferred from homology"/>
<dbReference type="GO" id="GO:0005737">
    <property type="term" value="C:cytoplasm"/>
    <property type="evidence" value="ECO:0007669"/>
    <property type="project" value="UniProtKB-SubCell"/>
</dbReference>
<dbReference type="HAMAP" id="MF_00011">
    <property type="entry name" value="Adenylosucc_synth"/>
    <property type="match status" value="1"/>
</dbReference>
<comment type="function">
    <text evidence="1">Plays an important role in the de novo pathway and in the salvage pathway of purine nucleotide biosynthesis. Catalyzes the first committed step in the biosynthesis of AMP from IMP.</text>
</comment>
<dbReference type="InterPro" id="IPR042111">
    <property type="entry name" value="Adenylosuccinate_synth_dom3"/>
</dbReference>
<evidence type="ECO:0000256" key="4">
    <source>
        <dbReference type="ARBA" id="ARBA00022598"/>
    </source>
</evidence>
<feature type="binding site" evidence="10">
    <location>
        <begin position="253"/>
        <end position="259"/>
    </location>
    <ligand>
        <name>substrate</name>
    </ligand>
</feature>
<keyword evidence="8 10" id="KW-0460">Magnesium</keyword>
<keyword evidence="13" id="KW-1185">Reference proteome</keyword>
<dbReference type="VEuPathDB" id="FungiDB:F503_04139"/>
<dbReference type="SMART" id="SM00788">
    <property type="entry name" value="Adenylsucc_synt"/>
    <property type="match status" value="1"/>
</dbReference>
<dbReference type="eggNOG" id="KOG1355">
    <property type="taxonomic scope" value="Eukaryota"/>
</dbReference>
<feature type="binding site" evidence="10">
    <location>
        <position position="81"/>
    </location>
    <ligand>
        <name>IMP</name>
        <dbReference type="ChEBI" id="CHEBI:58053"/>
    </ligand>
</feature>
<dbReference type="OrthoDB" id="10265645at2759"/>
<dbReference type="EMBL" id="KE148148">
    <property type="protein sequence ID" value="EPE08552.1"/>
    <property type="molecule type" value="Genomic_DNA"/>
</dbReference>
<comment type="subunit">
    <text evidence="2 10">Homodimer.</text>
</comment>
<evidence type="ECO:0000256" key="9">
    <source>
        <dbReference type="ARBA" id="ARBA00023134"/>
    </source>
</evidence>
<dbReference type="InterPro" id="IPR042110">
    <property type="entry name" value="Adenylosuccinate_synth_dom2"/>
</dbReference>
<gene>
    <name evidence="12" type="ORF">F503_04139</name>
</gene>
<evidence type="ECO:0000256" key="7">
    <source>
        <dbReference type="ARBA" id="ARBA00022755"/>
    </source>
</evidence>
<dbReference type="GO" id="GO:0000287">
    <property type="term" value="F:magnesium ion binding"/>
    <property type="evidence" value="ECO:0007669"/>
    <property type="project" value="UniProtKB-UniRule"/>
</dbReference>
<dbReference type="FunFam" id="3.90.170.10:FF:000001">
    <property type="entry name" value="Adenylosuccinate synthetase"/>
    <property type="match status" value="1"/>
</dbReference>
<comment type="cofactor">
    <cofactor evidence="10">
        <name>Mg(2+)</name>
        <dbReference type="ChEBI" id="CHEBI:18420"/>
    </cofactor>
    <text evidence="10">Binds 1 Mg(2+) ion per subunit.</text>
</comment>
<keyword evidence="5 10" id="KW-0479">Metal-binding</keyword>
<dbReference type="EC" id="6.3.4.4" evidence="10"/>
<dbReference type="OMA" id="QSYVRFL"/>
<evidence type="ECO:0000256" key="5">
    <source>
        <dbReference type="ARBA" id="ARBA00022723"/>
    </source>
</evidence>
<dbReference type="GO" id="GO:0046040">
    <property type="term" value="P:IMP metabolic process"/>
    <property type="evidence" value="ECO:0007669"/>
    <property type="project" value="TreeGrafter"/>
</dbReference>
<dbReference type="PANTHER" id="PTHR11846:SF0">
    <property type="entry name" value="ADENYLOSUCCINATE SYNTHETASE"/>
    <property type="match status" value="1"/>
</dbReference>
<keyword evidence="3 10" id="KW-0963">Cytoplasm</keyword>
<comment type="catalytic activity">
    <reaction evidence="10">
        <text>IMP + L-aspartate + GTP = N(6)-(1,2-dicarboxyethyl)-AMP + GDP + phosphate + 2 H(+)</text>
        <dbReference type="Rhea" id="RHEA:15753"/>
        <dbReference type="ChEBI" id="CHEBI:15378"/>
        <dbReference type="ChEBI" id="CHEBI:29991"/>
        <dbReference type="ChEBI" id="CHEBI:37565"/>
        <dbReference type="ChEBI" id="CHEBI:43474"/>
        <dbReference type="ChEBI" id="CHEBI:57567"/>
        <dbReference type="ChEBI" id="CHEBI:58053"/>
        <dbReference type="ChEBI" id="CHEBI:58189"/>
        <dbReference type="EC" id="6.3.4.4"/>
    </reaction>
</comment>
<reference evidence="12 13" key="1">
    <citation type="journal article" date="2013" name="BMC Genomics">
        <title>The genome and transcriptome of the pine saprophyte Ophiostoma piceae, and a comparison with the bark beetle-associated pine pathogen Grosmannia clavigera.</title>
        <authorList>
            <person name="Haridas S."/>
            <person name="Wang Y."/>
            <person name="Lim L."/>
            <person name="Massoumi Alamouti S."/>
            <person name="Jackman S."/>
            <person name="Docking R."/>
            <person name="Robertson G."/>
            <person name="Birol I."/>
            <person name="Bohlmann J."/>
            <person name="Breuil C."/>
        </authorList>
    </citation>
    <scope>NUCLEOTIDE SEQUENCE [LARGE SCALE GENOMIC DNA]</scope>
    <source>
        <strain evidence="12 13">UAMH 11346</strain>
    </source>
</reference>
<evidence type="ECO:0000256" key="6">
    <source>
        <dbReference type="ARBA" id="ARBA00022741"/>
    </source>
</evidence>
<dbReference type="NCBIfam" id="NF002223">
    <property type="entry name" value="PRK01117.1"/>
    <property type="match status" value="1"/>
</dbReference>
<dbReference type="STRING" id="1262450.S3C6W8"/>
<dbReference type="GO" id="GO:0016208">
    <property type="term" value="F:AMP binding"/>
    <property type="evidence" value="ECO:0007669"/>
    <property type="project" value="EnsemblFungi"/>
</dbReference>
<dbReference type="InterPro" id="IPR042109">
    <property type="entry name" value="Adenylosuccinate_synth_dom1"/>
</dbReference>
<dbReference type="InterPro" id="IPR027417">
    <property type="entry name" value="P-loop_NTPase"/>
</dbReference>
<evidence type="ECO:0000256" key="10">
    <source>
        <dbReference type="HAMAP-Rule" id="MF_03125"/>
    </source>
</evidence>
<dbReference type="PROSITE" id="PS00513">
    <property type="entry name" value="ADENYLOSUCCIN_SYN_2"/>
    <property type="match status" value="1"/>
</dbReference>
<comment type="caution">
    <text evidence="10">Lacks conserved residue(s) required for the propagation of feature annotation.</text>
</comment>
<feature type="active site" evidence="11">
    <location>
        <position position="92"/>
    </location>
</feature>
<name>S3C6W8_OPHP1</name>
<dbReference type="CDD" id="cd03108">
    <property type="entry name" value="AdSS"/>
    <property type="match status" value="1"/>
</dbReference>